<dbReference type="PANTHER" id="PTHR46481:SF11">
    <property type="entry name" value="ZINC FINGER BED DOMAIN-CONTAINING PROTEIN RICESLEEPER 2-LIKE"/>
    <property type="match status" value="1"/>
</dbReference>
<accession>A0AAD9XPB0</accession>
<evidence type="ECO:0000313" key="1">
    <source>
        <dbReference type="EMBL" id="KAK2662558.1"/>
    </source>
</evidence>
<dbReference type="AlphaFoldDB" id="A0AAD9XPB0"/>
<keyword evidence="2" id="KW-1185">Reference proteome</keyword>
<protein>
    <submittedName>
        <fullName evidence="1">Uncharacterized protein</fullName>
    </submittedName>
</protein>
<dbReference type="EMBL" id="JANJYI010000001">
    <property type="protein sequence ID" value="KAK2662558.1"/>
    <property type="molecule type" value="Genomic_DNA"/>
</dbReference>
<organism evidence="1 2">
    <name type="scientific">Dipteronia dyeriana</name>
    <dbReference type="NCBI Taxonomy" id="168575"/>
    <lineage>
        <taxon>Eukaryota</taxon>
        <taxon>Viridiplantae</taxon>
        <taxon>Streptophyta</taxon>
        <taxon>Embryophyta</taxon>
        <taxon>Tracheophyta</taxon>
        <taxon>Spermatophyta</taxon>
        <taxon>Magnoliopsida</taxon>
        <taxon>eudicotyledons</taxon>
        <taxon>Gunneridae</taxon>
        <taxon>Pentapetalae</taxon>
        <taxon>rosids</taxon>
        <taxon>malvids</taxon>
        <taxon>Sapindales</taxon>
        <taxon>Sapindaceae</taxon>
        <taxon>Hippocastanoideae</taxon>
        <taxon>Acereae</taxon>
        <taxon>Dipteronia</taxon>
    </lineage>
</organism>
<evidence type="ECO:0000313" key="2">
    <source>
        <dbReference type="Proteomes" id="UP001280121"/>
    </source>
</evidence>
<comment type="caution">
    <text evidence="1">The sequence shown here is derived from an EMBL/GenBank/DDBJ whole genome shotgun (WGS) entry which is preliminary data.</text>
</comment>
<dbReference type="InterPro" id="IPR052035">
    <property type="entry name" value="ZnF_BED_domain_contain"/>
</dbReference>
<sequence length="146" mass="16651">MSCLFDWNIDSQLSTLTVDICTTNDVMIHMIWDKLPCSSLMLGGDLFHIRCCAYILNLIVKAGLSAIEISIEVQQALLFIQSRKKQSKLMRVSSFPHATGNAEDCSMHRGLYTFLDRALHRTKISGNDRWLCRDMVFHLENNLDNA</sequence>
<dbReference type="Proteomes" id="UP001280121">
    <property type="component" value="Unassembled WGS sequence"/>
</dbReference>
<proteinExistence type="predicted"/>
<reference evidence="1" key="1">
    <citation type="journal article" date="2023" name="Plant J.">
        <title>Genome sequences and population genomics provide insights into the demographic history, inbreeding, and mutation load of two 'living fossil' tree species of Dipteronia.</title>
        <authorList>
            <person name="Feng Y."/>
            <person name="Comes H.P."/>
            <person name="Chen J."/>
            <person name="Zhu S."/>
            <person name="Lu R."/>
            <person name="Zhang X."/>
            <person name="Li P."/>
            <person name="Qiu J."/>
            <person name="Olsen K.M."/>
            <person name="Qiu Y."/>
        </authorList>
    </citation>
    <scope>NUCLEOTIDE SEQUENCE</scope>
    <source>
        <strain evidence="1">KIB01</strain>
    </source>
</reference>
<name>A0AAD9XPB0_9ROSI</name>
<gene>
    <name evidence="1" type="ORF">Ddye_001132</name>
</gene>
<dbReference type="PANTHER" id="PTHR46481">
    <property type="entry name" value="ZINC FINGER BED DOMAIN-CONTAINING PROTEIN 4"/>
    <property type="match status" value="1"/>
</dbReference>